<protein>
    <submittedName>
        <fullName evidence="2">Uncharacterized protein</fullName>
    </submittedName>
</protein>
<evidence type="ECO:0000313" key="2">
    <source>
        <dbReference type="EMBL" id="GAA0930013.1"/>
    </source>
</evidence>
<evidence type="ECO:0000313" key="3">
    <source>
        <dbReference type="Proteomes" id="UP001501578"/>
    </source>
</evidence>
<evidence type="ECO:0000256" key="1">
    <source>
        <dbReference type="SAM" id="MobiDB-lite"/>
    </source>
</evidence>
<accession>A0ABN1PMT9</accession>
<proteinExistence type="predicted"/>
<sequence length="56" mass="6302">MRMPFSWDAPTVPAPNQHPVSNPRPGVEAPAAVSAVKRHPVSDFVREWEAPRLCRR</sequence>
<dbReference type="EMBL" id="BAAAHQ010000015">
    <property type="protein sequence ID" value="GAA0930013.1"/>
    <property type="molecule type" value="Genomic_DNA"/>
</dbReference>
<organism evidence="2 3">
    <name type="scientific">Nonomuraea longicatena</name>
    <dbReference type="NCBI Taxonomy" id="83682"/>
    <lineage>
        <taxon>Bacteria</taxon>
        <taxon>Bacillati</taxon>
        <taxon>Actinomycetota</taxon>
        <taxon>Actinomycetes</taxon>
        <taxon>Streptosporangiales</taxon>
        <taxon>Streptosporangiaceae</taxon>
        <taxon>Nonomuraea</taxon>
    </lineage>
</organism>
<name>A0ABN1PMT9_9ACTN</name>
<dbReference type="Proteomes" id="UP001501578">
    <property type="component" value="Unassembled WGS sequence"/>
</dbReference>
<reference evidence="2 3" key="1">
    <citation type="journal article" date="2019" name="Int. J. Syst. Evol. Microbiol.">
        <title>The Global Catalogue of Microorganisms (GCM) 10K type strain sequencing project: providing services to taxonomists for standard genome sequencing and annotation.</title>
        <authorList>
            <consortium name="The Broad Institute Genomics Platform"/>
            <consortium name="The Broad Institute Genome Sequencing Center for Infectious Disease"/>
            <person name="Wu L."/>
            <person name="Ma J."/>
        </authorList>
    </citation>
    <scope>NUCLEOTIDE SEQUENCE [LARGE SCALE GENOMIC DNA]</scope>
    <source>
        <strain evidence="2 3">JCM 11136</strain>
    </source>
</reference>
<feature type="region of interest" description="Disordered" evidence="1">
    <location>
        <begin position="1"/>
        <end position="27"/>
    </location>
</feature>
<gene>
    <name evidence="2" type="ORF">GCM10009560_34230</name>
</gene>
<comment type="caution">
    <text evidence="2">The sequence shown here is derived from an EMBL/GenBank/DDBJ whole genome shotgun (WGS) entry which is preliminary data.</text>
</comment>
<keyword evidence="3" id="KW-1185">Reference proteome</keyword>